<keyword evidence="1" id="KW-0472">Membrane</keyword>
<feature type="transmembrane region" description="Helical" evidence="1">
    <location>
        <begin position="158"/>
        <end position="176"/>
    </location>
</feature>
<evidence type="ECO:0000313" key="2">
    <source>
        <dbReference type="EMBL" id="KEO75511.1"/>
    </source>
</evidence>
<keyword evidence="1" id="KW-1133">Transmembrane helix</keyword>
<keyword evidence="3" id="KW-1185">Reference proteome</keyword>
<evidence type="ECO:0000256" key="1">
    <source>
        <dbReference type="SAM" id="Phobius"/>
    </source>
</evidence>
<dbReference type="eggNOG" id="COG4299">
    <property type="taxonomic scope" value="Bacteria"/>
</dbReference>
<organism evidence="2 3">
    <name type="scientific">Anditalea andensis</name>
    <dbReference type="NCBI Taxonomy" id="1048983"/>
    <lineage>
        <taxon>Bacteria</taxon>
        <taxon>Pseudomonadati</taxon>
        <taxon>Bacteroidota</taxon>
        <taxon>Cytophagia</taxon>
        <taxon>Cytophagales</taxon>
        <taxon>Cytophagaceae</taxon>
        <taxon>Anditalea</taxon>
    </lineage>
</organism>
<comment type="caution">
    <text evidence="2">The sequence shown here is derived from an EMBL/GenBank/DDBJ whole genome shotgun (WGS) entry which is preliminary data.</text>
</comment>
<dbReference type="Proteomes" id="UP000027821">
    <property type="component" value="Unassembled WGS sequence"/>
</dbReference>
<feature type="transmembrane region" description="Helical" evidence="1">
    <location>
        <begin position="24"/>
        <end position="42"/>
    </location>
</feature>
<dbReference type="AlphaFoldDB" id="A0A074KZT8"/>
<name>A0A074KZT8_9BACT</name>
<feature type="transmembrane region" description="Helical" evidence="1">
    <location>
        <begin position="278"/>
        <end position="297"/>
    </location>
</feature>
<feature type="transmembrane region" description="Helical" evidence="1">
    <location>
        <begin position="94"/>
        <end position="115"/>
    </location>
</feature>
<dbReference type="PANTHER" id="PTHR31061:SF24">
    <property type="entry name" value="LD22376P"/>
    <property type="match status" value="1"/>
</dbReference>
<protein>
    <submittedName>
        <fullName evidence="2">Membrane protein</fullName>
    </submittedName>
</protein>
<gene>
    <name evidence="2" type="ORF">EL17_01290</name>
</gene>
<feature type="transmembrane region" description="Helical" evidence="1">
    <location>
        <begin position="244"/>
        <end position="263"/>
    </location>
</feature>
<evidence type="ECO:0000313" key="3">
    <source>
        <dbReference type="Proteomes" id="UP000027821"/>
    </source>
</evidence>
<accession>A0A074KZT8</accession>
<dbReference type="OrthoDB" id="9788724at2"/>
<sequence>MQNVIPIQDHPSSTLTERYLSLDVLRGMTIALMIIVNTPGSWQHIYPPLRHAAWHGFTVTDLVFPMFLFVIGNAMSFSMAKYAKMGDRQVIEKILKRAGIIFLLGLLLNAFPFITRSAEGELVLKDFSALRIMGVLQRIALCYLIAGLLIHYLKLKGALLMGGIILLSYWIVMWYYGEVGHPYSLEGNAALKFDIWIFAEKHLYKGFGIPFDPEGLLSTIPAAVNIIGGYWAGRLIQGSRSLNYKTGLFIFIALAMLAVGWWWDVIFPINKPIWTSSYVLYTLGWSFLSLAILIVIIEKYKAKNWTYFFEVFGKNPLFIFILSGALIKTMGIISISEMSLNAWIYQHFFLVWTEGKPASLLFAVFYMLLLWFIGLWLMKNRIYIKV</sequence>
<feature type="transmembrane region" description="Helical" evidence="1">
    <location>
        <begin position="135"/>
        <end position="153"/>
    </location>
</feature>
<feature type="transmembrane region" description="Helical" evidence="1">
    <location>
        <begin position="215"/>
        <end position="232"/>
    </location>
</feature>
<dbReference type="STRING" id="1048983.EL17_01290"/>
<feature type="transmembrane region" description="Helical" evidence="1">
    <location>
        <begin position="62"/>
        <end position="82"/>
    </location>
</feature>
<dbReference type="RefSeq" id="WP_051719765.1">
    <property type="nucleotide sequence ID" value="NZ_JMIH01000011.1"/>
</dbReference>
<feature type="transmembrane region" description="Helical" evidence="1">
    <location>
        <begin position="358"/>
        <end position="378"/>
    </location>
</feature>
<feature type="transmembrane region" description="Helical" evidence="1">
    <location>
        <begin position="317"/>
        <end position="338"/>
    </location>
</feature>
<dbReference type="EMBL" id="JMIH01000011">
    <property type="protein sequence ID" value="KEO75511.1"/>
    <property type="molecule type" value="Genomic_DNA"/>
</dbReference>
<reference evidence="2 3" key="1">
    <citation type="submission" date="2014-04" db="EMBL/GenBank/DDBJ databases">
        <title>Characterization and application of a salt tolerant electro-active bacterium.</title>
        <authorList>
            <person name="Yang L."/>
            <person name="Wei S."/>
            <person name="Tay Q.X.M."/>
        </authorList>
    </citation>
    <scope>NUCLEOTIDE SEQUENCE [LARGE SCALE GENOMIC DNA]</scope>
    <source>
        <strain evidence="2 3">LY1</strain>
    </source>
</reference>
<dbReference type="PANTHER" id="PTHR31061">
    <property type="entry name" value="LD22376P"/>
    <property type="match status" value="1"/>
</dbReference>
<keyword evidence="1" id="KW-0812">Transmembrane</keyword>
<proteinExistence type="predicted"/>